<name>A0AAQ0BPK2_BURGL</name>
<dbReference type="RefSeq" id="WP_017924684.1">
    <property type="nucleotide sequence ID" value="NZ_CP021075.1"/>
</dbReference>
<feature type="transmembrane region" description="Helical" evidence="1">
    <location>
        <begin position="49"/>
        <end position="69"/>
    </location>
</feature>
<dbReference type="Pfam" id="PF11177">
    <property type="entry name" value="DUF2964"/>
    <property type="match status" value="1"/>
</dbReference>
<evidence type="ECO:0000313" key="5">
    <source>
        <dbReference type="Proteomes" id="UP001056386"/>
    </source>
</evidence>
<reference evidence="2 4" key="1">
    <citation type="submission" date="2020-12" db="EMBL/GenBank/DDBJ databases">
        <title>FDA dAtabase for Regulatory Grade micrObial Sequences (FDA-ARGOS): Supporting development and validation of Infectious Disease Dx tests.</title>
        <authorList>
            <person name="Minogue T."/>
            <person name="Wolcott M."/>
            <person name="Wasieloski L."/>
            <person name="Aguilar W."/>
            <person name="Moore D."/>
            <person name="Jaissle J."/>
            <person name="Tallon L."/>
            <person name="Sadzewicz L."/>
            <person name="Zhao X."/>
            <person name="Boylan J."/>
            <person name="Ott S."/>
            <person name="Bowen H."/>
            <person name="Vavikolanu K."/>
            <person name="Mehta A."/>
            <person name="Aluvathingal J."/>
            <person name="Nadendla S."/>
            <person name="Yan Y."/>
            <person name="Sichtig H."/>
        </authorList>
    </citation>
    <scope>NUCLEOTIDE SEQUENCE [LARGE SCALE GENOMIC DNA]</scope>
    <source>
        <strain evidence="2 4">FDAARGOS_949</strain>
    </source>
</reference>
<proteinExistence type="predicted"/>
<evidence type="ECO:0000313" key="4">
    <source>
        <dbReference type="Proteomes" id="UP000594892"/>
    </source>
</evidence>
<keyword evidence="1" id="KW-0472">Membrane</keyword>
<keyword evidence="1" id="KW-1133">Transmembrane helix</keyword>
<gene>
    <name evidence="2" type="ORF">I6H06_06150</name>
    <name evidence="3" type="ORF">NFI99_10580</name>
</gene>
<dbReference type="InterPro" id="IPR021347">
    <property type="entry name" value="DUF2964"/>
</dbReference>
<feature type="transmembrane region" description="Helical" evidence="1">
    <location>
        <begin position="20"/>
        <end position="43"/>
    </location>
</feature>
<dbReference type="EMBL" id="CP099583">
    <property type="protein sequence ID" value="USS42628.1"/>
    <property type="molecule type" value="Genomic_DNA"/>
</dbReference>
<dbReference type="Proteomes" id="UP000594892">
    <property type="component" value="Chromosome 1"/>
</dbReference>
<dbReference type="Proteomes" id="UP001056386">
    <property type="component" value="Chromosome 2"/>
</dbReference>
<dbReference type="EMBL" id="CP065600">
    <property type="protein sequence ID" value="QPQ89244.1"/>
    <property type="molecule type" value="Genomic_DNA"/>
</dbReference>
<sequence length="74" mass="7736">MTTRPSGPDTRDRKAGRTPVVCATFAVFGALAGLGMLLDGLLYGRADEWQAGAALLVAGIAAAVVALNWRPPRR</sequence>
<evidence type="ECO:0000313" key="3">
    <source>
        <dbReference type="EMBL" id="USS42628.1"/>
    </source>
</evidence>
<keyword evidence="1" id="KW-0812">Transmembrane</keyword>
<dbReference type="AlphaFoldDB" id="A0AAQ0BPK2"/>
<organism evidence="2 4">
    <name type="scientific">Burkholderia glumae</name>
    <name type="common">Pseudomonas glumae</name>
    <dbReference type="NCBI Taxonomy" id="337"/>
    <lineage>
        <taxon>Bacteria</taxon>
        <taxon>Pseudomonadati</taxon>
        <taxon>Pseudomonadota</taxon>
        <taxon>Betaproteobacteria</taxon>
        <taxon>Burkholderiales</taxon>
        <taxon>Burkholderiaceae</taxon>
        <taxon>Burkholderia</taxon>
    </lineage>
</organism>
<evidence type="ECO:0000313" key="2">
    <source>
        <dbReference type="EMBL" id="QPQ89244.1"/>
    </source>
</evidence>
<protein>
    <submittedName>
        <fullName evidence="2">DUF2964 family protein</fullName>
    </submittedName>
</protein>
<reference evidence="3" key="2">
    <citation type="submission" date="2022-06" db="EMBL/GenBank/DDBJ databases">
        <title>Draft genome sequence of Burkholderia glumae strain GR20004 isolated from rice panicle showing bacterial panicle blight.</title>
        <authorList>
            <person name="Choi S.Y."/>
            <person name="Lee Y.H."/>
        </authorList>
    </citation>
    <scope>NUCLEOTIDE SEQUENCE</scope>
    <source>
        <strain evidence="3">GR20004</strain>
    </source>
</reference>
<evidence type="ECO:0000256" key="1">
    <source>
        <dbReference type="SAM" id="Phobius"/>
    </source>
</evidence>
<accession>A0AAQ0BPK2</accession>
<keyword evidence="5" id="KW-1185">Reference proteome</keyword>
<dbReference type="GeneID" id="45693945"/>